<keyword evidence="7 9" id="KW-1133">Transmembrane helix</keyword>
<feature type="domain" description="AprE-like beta-barrel" evidence="11">
    <location>
        <begin position="278"/>
        <end position="370"/>
    </location>
</feature>
<dbReference type="AlphaFoldDB" id="V9VUS2"/>
<evidence type="ECO:0000256" key="1">
    <source>
        <dbReference type="ARBA" id="ARBA00004377"/>
    </source>
</evidence>
<comment type="subcellular location">
    <subcellularLocation>
        <location evidence="1 9">Cell inner membrane</location>
        <topology evidence="1 9">Single-pass membrane protein</topology>
    </subcellularLocation>
</comment>
<dbReference type="EMBL" id="CP006773">
    <property type="protein sequence ID" value="AHD01748.1"/>
    <property type="molecule type" value="Genomic_DNA"/>
</dbReference>
<dbReference type="RefSeq" id="WP_024091111.1">
    <property type="nucleotide sequence ID" value="NC_023135.1"/>
</dbReference>
<evidence type="ECO:0000256" key="8">
    <source>
        <dbReference type="ARBA" id="ARBA00023136"/>
    </source>
</evidence>
<dbReference type="InterPro" id="IPR050739">
    <property type="entry name" value="MFP"/>
</dbReference>
<evidence type="ECO:0000313" key="12">
    <source>
        <dbReference type="EMBL" id="AHD01748.1"/>
    </source>
</evidence>
<dbReference type="Proteomes" id="UP000018780">
    <property type="component" value="Chromosome"/>
</dbReference>
<evidence type="ECO:0000313" key="13">
    <source>
        <dbReference type="Proteomes" id="UP000018780"/>
    </source>
</evidence>
<dbReference type="InterPro" id="IPR058982">
    <property type="entry name" value="Beta-barrel_AprE"/>
</dbReference>
<dbReference type="GO" id="GO:0005886">
    <property type="term" value="C:plasma membrane"/>
    <property type="evidence" value="ECO:0007669"/>
    <property type="project" value="UniProtKB-SubCell"/>
</dbReference>
<gene>
    <name evidence="12" type="ORF">METH_14520</name>
</gene>
<evidence type="ECO:0000256" key="4">
    <source>
        <dbReference type="ARBA" id="ARBA00022475"/>
    </source>
</evidence>
<keyword evidence="5 9" id="KW-0997">Cell inner membrane</keyword>
<dbReference type="HOGENOM" id="CLU_023976_8_0_5"/>
<dbReference type="KEGG" id="lmd:METH_14520"/>
<dbReference type="Gene3D" id="2.40.30.170">
    <property type="match status" value="1"/>
</dbReference>
<dbReference type="OrthoDB" id="9810980at2"/>
<feature type="coiled-coil region" evidence="10">
    <location>
        <begin position="156"/>
        <end position="183"/>
    </location>
</feature>
<dbReference type="InterPro" id="IPR006144">
    <property type="entry name" value="Secretion_HlyD_CS"/>
</dbReference>
<dbReference type="InterPro" id="IPR010129">
    <property type="entry name" value="T1SS_HlyD"/>
</dbReference>
<comment type="similarity">
    <text evidence="2 9">Belongs to the membrane fusion protein (MFP) (TC 8.A.1) family.</text>
</comment>
<reference evidence="12 13" key="1">
    <citation type="submission" date="2013-09" db="EMBL/GenBank/DDBJ databases">
        <authorList>
            <consortium name="DOE Joint Genome Institute"/>
            <person name="Klenk H.-P."/>
            <person name="Huntemann M."/>
            <person name="Han J."/>
            <person name="Chen A."/>
            <person name="Kyrpides N."/>
            <person name="Mavromatis K."/>
            <person name="Markowitz V."/>
            <person name="Palaniappan K."/>
            <person name="Ivanova N."/>
            <person name="Schaumberg A."/>
            <person name="Pati A."/>
            <person name="Liolios K."/>
            <person name="Nordberg H.P."/>
            <person name="Cantor M.N."/>
            <person name="Hua S.X."/>
            <person name="Woyke T."/>
        </authorList>
    </citation>
    <scope>NUCLEOTIDE SEQUENCE [LARGE SCALE GENOMIC DNA]</scope>
    <source>
        <strain evidence="12 13">DSM 14336</strain>
    </source>
</reference>
<dbReference type="NCBIfam" id="TIGR01843">
    <property type="entry name" value="type_I_hlyD"/>
    <property type="match status" value="1"/>
</dbReference>
<dbReference type="Pfam" id="PF26002">
    <property type="entry name" value="Beta-barrel_AprE"/>
    <property type="match status" value="1"/>
</dbReference>
<proteinExistence type="inferred from homology"/>
<dbReference type="PROSITE" id="PS00543">
    <property type="entry name" value="HLYD_FAMILY"/>
    <property type="match status" value="1"/>
</dbReference>
<sequence>MTAALHDPYGNAETTRSASRIIYLVLAALLTFLIWAAFASIDEIVRGEGQVVSSSRSQIVQNLEGGILAELQVRQGDIVTAGQVLAKLQDTKFRAAADELQNQIDALEIKRYRLEAQMKGAFEFTVPEMLAQRSPGILSSERGLLIARQTDFTSRRDSAKQILDQQNAELANMERLYKQKIVALIEVNKARKLSTDARAKYNEIGTQAELEQAKEYSRTLRELTTLRQEQRLAVDQLNRTIITSPMAGIVNSLSVTTIGGVIRPGEEILEIIPLGEELFVEARIKPENIASVQPGQDATIKLSAYDYTIYGSLRGKVDFVSADTFEDERNPRAEPYYRVTVRVDKSGFTERQQAIEIRPGMRATAELQTGAKTVLQYLLKPLYKSREALREP</sequence>
<feature type="transmembrane region" description="Helical" evidence="9">
    <location>
        <begin position="21"/>
        <end position="41"/>
    </location>
</feature>
<evidence type="ECO:0000256" key="7">
    <source>
        <dbReference type="ARBA" id="ARBA00022989"/>
    </source>
</evidence>
<evidence type="ECO:0000256" key="5">
    <source>
        <dbReference type="ARBA" id="ARBA00022519"/>
    </source>
</evidence>
<keyword evidence="10" id="KW-0175">Coiled coil</keyword>
<dbReference type="STRING" id="999552.METH_14520"/>
<keyword evidence="8 9" id="KW-0472">Membrane</keyword>
<name>V9VUS2_9RHOB</name>
<keyword evidence="13" id="KW-1185">Reference proteome</keyword>
<evidence type="ECO:0000259" key="11">
    <source>
        <dbReference type="Pfam" id="PF26002"/>
    </source>
</evidence>
<evidence type="ECO:0000256" key="2">
    <source>
        <dbReference type="ARBA" id="ARBA00009477"/>
    </source>
</evidence>
<dbReference type="PATRIC" id="fig|999552.6.peg.2906"/>
<keyword evidence="4 9" id="KW-1003">Cell membrane</keyword>
<dbReference type="Gene3D" id="2.40.50.100">
    <property type="match status" value="1"/>
</dbReference>
<dbReference type="PANTHER" id="PTHR30386:SF26">
    <property type="entry name" value="TRANSPORT PROTEIN COMB"/>
    <property type="match status" value="1"/>
</dbReference>
<evidence type="ECO:0000256" key="9">
    <source>
        <dbReference type="RuleBase" id="RU365093"/>
    </source>
</evidence>
<accession>V9VUS2</accession>
<feature type="coiled-coil region" evidence="10">
    <location>
        <begin position="90"/>
        <end position="117"/>
    </location>
</feature>
<dbReference type="GO" id="GO:0009306">
    <property type="term" value="P:protein secretion"/>
    <property type="evidence" value="ECO:0007669"/>
    <property type="project" value="InterPro"/>
</dbReference>
<keyword evidence="6 9" id="KW-0812">Transmembrane</keyword>
<evidence type="ECO:0000256" key="10">
    <source>
        <dbReference type="SAM" id="Coils"/>
    </source>
</evidence>
<dbReference type="PANTHER" id="PTHR30386">
    <property type="entry name" value="MEMBRANE FUSION SUBUNIT OF EMRAB-TOLC MULTIDRUG EFFLUX PUMP"/>
    <property type="match status" value="1"/>
</dbReference>
<evidence type="ECO:0000256" key="3">
    <source>
        <dbReference type="ARBA" id="ARBA00022448"/>
    </source>
</evidence>
<dbReference type="PRINTS" id="PR01490">
    <property type="entry name" value="RTXTOXIND"/>
</dbReference>
<keyword evidence="3 9" id="KW-0813">Transport</keyword>
<protein>
    <recommendedName>
        <fullName evidence="9">Membrane fusion protein (MFP) family protein</fullName>
    </recommendedName>
</protein>
<organism evidence="12 13">
    <name type="scientific">Leisingera methylohalidivorans DSM 14336</name>
    <dbReference type="NCBI Taxonomy" id="999552"/>
    <lineage>
        <taxon>Bacteria</taxon>
        <taxon>Pseudomonadati</taxon>
        <taxon>Pseudomonadota</taxon>
        <taxon>Alphaproteobacteria</taxon>
        <taxon>Rhodobacterales</taxon>
        <taxon>Roseobacteraceae</taxon>
        <taxon>Leisingera</taxon>
    </lineage>
</organism>
<evidence type="ECO:0000256" key="6">
    <source>
        <dbReference type="ARBA" id="ARBA00022692"/>
    </source>
</evidence>